<comment type="caution">
    <text evidence="5">The sequence shown here is derived from an EMBL/GenBank/DDBJ whole genome shotgun (WGS) entry which is preliminary data.</text>
</comment>
<evidence type="ECO:0000256" key="4">
    <source>
        <dbReference type="ARBA" id="ARBA00023242"/>
    </source>
</evidence>
<keyword evidence="6" id="KW-1185">Reference proteome</keyword>
<dbReference type="GO" id="GO:0003712">
    <property type="term" value="F:transcription coregulator activity"/>
    <property type="evidence" value="ECO:0007669"/>
    <property type="project" value="TreeGrafter"/>
</dbReference>
<protein>
    <submittedName>
        <fullName evidence="5">Lysine-specific demethylase 3B</fullName>
    </submittedName>
</protein>
<comment type="similarity">
    <text evidence="2">Belongs to the JARID1 histone demethylase family.</text>
</comment>
<keyword evidence="3" id="KW-0479">Metal-binding</keyword>
<keyword evidence="4" id="KW-0539">Nucleus</keyword>
<gene>
    <name evidence="5" type="ORF">A2U01_0017009</name>
</gene>
<dbReference type="PANTHER" id="PTHR12549:SF11">
    <property type="entry name" value="LYSINE-SPECIFIC DEMETHYLASE JMJ25"/>
    <property type="match status" value="1"/>
</dbReference>
<dbReference type="GO" id="GO:0000785">
    <property type="term" value="C:chromatin"/>
    <property type="evidence" value="ECO:0007669"/>
    <property type="project" value="TreeGrafter"/>
</dbReference>
<dbReference type="InterPro" id="IPR045109">
    <property type="entry name" value="LSDs-like"/>
</dbReference>
<evidence type="ECO:0000256" key="1">
    <source>
        <dbReference type="ARBA" id="ARBA00004123"/>
    </source>
</evidence>
<sequence>MEPASITAVKKLTKKHLEQDKKELHGHNQDGETNVDMLDNLSSVNASDGGDSLDGALWDIFRREDVPVLEEYLNKHFREFRHIHCSPIEKVKLS</sequence>
<dbReference type="AlphaFoldDB" id="A0A392N8B6"/>
<name>A0A392N8B6_9FABA</name>
<keyword evidence="5" id="KW-0489">Methyltransferase</keyword>
<dbReference type="EMBL" id="LXQA010031313">
    <property type="protein sequence ID" value="MCH96026.1"/>
    <property type="molecule type" value="Genomic_DNA"/>
</dbReference>
<dbReference type="GO" id="GO:0046872">
    <property type="term" value="F:metal ion binding"/>
    <property type="evidence" value="ECO:0007669"/>
    <property type="project" value="UniProtKB-KW"/>
</dbReference>
<evidence type="ECO:0000313" key="5">
    <source>
        <dbReference type="EMBL" id="MCH96026.1"/>
    </source>
</evidence>
<dbReference type="GO" id="GO:0008168">
    <property type="term" value="F:methyltransferase activity"/>
    <property type="evidence" value="ECO:0007669"/>
    <property type="project" value="UniProtKB-KW"/>
</dbReference>
<evidence type="ECO:0000313" key="6">
    <source>
        <dbReference type="Proteomes" id="UP000265520"/>
    </source>
</evidence>
<dbReference type="Gene3D" id="2.60.120.650">
    <property type="entry name" value="Cupin"/>
    <property type="match status" value="1"/>
</dbReference>
<reference evidence="5 6" key="1">
    <citation type="journal article" date="2018" name="Front. Plant Sci.">
        <title>Red Clover (Trifolium pratense) and Zigzag Clover (T. medium) - A Picture of Genomic Similarities and Differences.</title>
        <authorList>
            <person name="Dluhosova J."/>
            <person name="Istvanek J."/>
            <person name="Nedelnik J."/>
            <person name="Repkova J."/>
        </authorList>
    </citation>
    <scope>NUCLEOTIDE SEQUENCE [LARGE SCALE GENOMIC DNA]</scope>
    <source>
        <strain evidence="6">cv. 10/8</strain>
        <tissue evidence="5">Leaf</tissue>
    </source>
</reference>
<dbReference type="GO" id="GO:0000118">
    <property type="term" value="C:histone deacetylase complex"/>
    <property type="evidence" value="ECO:0007669"/>
    <property type="project" value="TreeGrafter"/>
</dbReference>
<dbReference type="PANTHER" id="PTHR12549">
    <property type="entry name" value="JMJC DOMAIN-CONTAINING HISTONE DEMETHYLATION PROTEIN"/>
    <property type="match status" value="1"/>
</dbReference>
<comment type="subcellular location">
    <subcellularLocation>
        <location evidence="1">Nucleus</location>
    </subcellularLocation>
</comment>
<organism evidence="5 6">
    <name type="scientific">Trifolium medium</name>
    <dbReference type="NCBI Taxonomy" id="97028"/>
    <lineage>
        <taxon>Eukaryota</taxon>
        <taxon>Viridiplantae</taxon>
        <taxon>Streptophyta</taxon>
        <taxon>Embryophyta</taxon>
        <taxon>Tracheophyta</taxon>
        <taxon>Spermatophyta</taxon>
        <taxon>Magnoliopsida</taxon>
        <taxon>eudicotyledons</taxon>
        <taxon>Gunneridae</taxon>
        <taxon>Pentapetalae</taxon>
        <taxon>rosids</taxon>
        <taxon>fabids</taxon>
        <taxon>Fabales</taxon>
        <taxon>Fabaceae</taxon>
        <taxon>Papilionoideae</taxon>
        <taxon>50 kb inversion clade</taxon>
        <taxon>NPAAA clade</taxon>
        <taxon>Hologalegina</taxon>
        <taxon>IRL clade</taxon>
        <taxon>Trifolieae</taxon>
        <taxon>Trifolium</taxon>
    </lineage>
</organism>
<dbReference type="GO" id="GO:0032454">
    <property type="term" value="F:histone H3K9 demethylase activity"/>
    <property type="evidence" value="ECO:0007669"/>
    <property type="project" value="InterPro"/>
</dbReference>
<accession>A0A392N8B6</accession>
<evidence type="ECO:0000256" key="3">
    <source>
        <dbReference type="ARBA" id="ARBA00022723"/>
    </source>
</evidence>
<dbReference type="GO" id="GO:0031490">
    <property type="term" value="F:chromatin DNA binding"/>
    <property type="evidence" value="ECO:0007669"/>
    <property type="project" value="TreeGrafter"/>
</dbReference>
<dbReference type="GO" id="GO:0032259">
    <property type="term" value="P:methylation"/>
    <property type="evidence" value="ECO:0007669"/>
    <property type="project" value="UniProtKB-KW"/>
</dbReference>
<evidence type="ECO:0000256" key="2">
    <source>
        <dbReference type="ARBA" id="ARBA00006801"/>
    </source>
</evidence>
<proteinExistence type="inferred from homology"/>
<dbReference type="GO" id="GO:0006357">
    <property type="term" value="P:regulation of transcription by RNA polymerase II"/>
    <property type="evidence" value="ECO:0007669"/>
    <property type="project" value="TreeGrafter"/>
</dbReference>
<dbReference type="Proteomes" id="UP000265520">
    <property type="component" value="Unassembled WGS sequence"/>
</dbReference>
<keyword evidence="5" id="KW-0808">Transferase</keyword>